<feature type="region of interest" description="Disordered" evidence="2">
    <location>
        <begin position="59"/>
        <end position="78"/>
    </location>
</feature>
<reference evidence="3" key="1">
    <citation type="journal article" date="2020" name="Cell">
        <title>Large-Scale Comparative Analyses of Tick Genomes Elucidate Their Genetic Diversity and Vector Capacities.</title>
        <authorList>
            <consortium name="Tick Genome and Microbiome Consortium (TIGMIC)"/>
            <person name="Jia N."/>
            <person name="Wang J."/>
            <person name="Shi W."/>
            <person name="Du L."/>
            <person name="Sun Y."/>
            <person name="Zhan W."/>
            <person name="Jiang J.F."/>
            <person name="Wang Q."/>
            <person name="Zhang B."/>
            <person name="Ji P."/>
            <person name="Bell-Sakyi L."/>
            <person name="Cui X.M."/>
            <person name="Yuan T.T."/>
            <person name="Jiang B.G."/>
            <person name="Yang W.F."/>
            <person name="Lam T.T."/>
            <person name="Chang Q.C."/>
            <person name="Ding S.J."/>
            <person name="Wang X.J."/>
            <person name="Zhu J.G."/>
            <person name="Ruan X.D."/>
            <person name="Zhao L."/>
            <person name="Wei J.T."/>
            <person name="Ye R.Z."/>
            <person name="Que T.C."/>
            <person name="Du C.H."/>
            <person name="Zhou Y.H."/>
            <person name="Cheng J.X."/>
            <person name="Dai P.F."/>
            <person name="Guo W.B."/>
            <person name="Han X.H."/>
            <person name="Huang E.J."/>
            <person name="Li L.F."/>
            <person name="Wei W."/>
            <person name="Gao Y.C."/>
            <person name="Liu J.Z."/>
            <person name="Shao H.Z."/>
            <person name="Wang X."/>
            <person name="Wang C.C."/>
            <person name="Yang T.C."/>
            <person name="Huo Q.B."/>
            <person name="Li W."/>
            <person name="Chen H.Y."/>
            <person name="Chen S.E."/>
            <person name="Zhou L.G."/>
            <person name="Ni X.B."/>
            <person name="Tian J.H."/>
            <person name="Sheng Y."/>
            <person name="Liu T."/>
            <person name="Pan Y.S."/>
            <person name="Xia L.Y."/>
            <person name="Li J."/>
            <person name="Zhao F."/>
            <person name="Cao W.C."/>
        </authorList>
    </citation>
    <scope>NUCLEOTIDE SEQUENCE</scope>
    <source>
        <strain evidence="3">Rsan-2018</strain>
    </source>
</reference>
<dbReference type="EMBL" id="JABSTV010001252">
    <property type="protein sequence ID" value="KAH7947907.1"/>
    <property type="molecule type" value="Genomic_DNA"/>
</dbReference>
<accession>A0A9D4PQF4</accession>
<evidence type="ECO:0000313" key="4">
    <source>
        <dbReference type="Proteomes" id="UP000821837"/>
    </source>
</evidence>
<keyword evidence="4" id="KW-1185">Reference proteome</keyword>
<reference evidence="3" key="2">
    <citation type="submission" date="2021-09" db="EMBL/GenBank/DDBJ databases">
        <authorList>
            <person name="Jia N."/>
            <person name="Wang J."/>
            <person name="Shi W."/>
            <person name="Du L."/>
            <person name="Sun Y."/>
            <person name="Zhan W."/>
            <person name="Jiang J."/>
            <person name="Wang Q."/>
            <person name="Zhang B."/>
            <person name="Ji P."/>
            <person name="Sakyi L.B."/>
            <person name="Cui X."/>
            <person name="Yuan T."/>
            <person name="Jiang B."/>
            <person name="Yang W."/>
            <person name="Lam T.T.-Y."/>
            <person name="Chang Q."/>
            <person name="Ding S."/>
            <person name="Wang X."/>
            <person name="Zhu J."/>
            <person name="Ruan X."/>
            <person name="Zhao L."/>
            <person name="Wei J."/>
            <person name="Que T."/>
            <person name="Du C."/>
            <person name="Cheng J."/>
            <person name="Dai P."/>
            <person name="Han X."/>
            <person name="Huang E."/>
            <person name="Gao Y."/>
            <person name="Liu J."/>
            <person name="Shao H."/>
            <person name="Ye R."/>
            <person name="Li L."/>
            <person name="Wei W."/>
            <person name="Wang X."/>
            <person name="Wang C."/>
            <person name="Huo Q."/>
            <person name="Li W."/>
            <person name="Guo W."/>
            <person name="Chen H."/>
            <person name="Chen S."/>
            <person name="Zhou L."/>
            <person name="Zhou L."/>
            <person name="Ni X."/>
            <person name="Tian J."/>
            <person name="Zhou Y."/>
            <person name="Sheng Y."/>
            <person name="Liu T."/>
            <person name="Pan Y."/>
            <person name="Xia L."/>
            <person name="Li J."/>
            <person name="Zhao F."/>
            <person name="Cao W."/>
        </authorList>
    </citation>
    <scope>NUCLEOTIDE SEQUENCE</scope>
    <source>
        <strain evidence="3">Rsan-2018</strain>
        <tissue evidence="3">Larvae</tissue>
    </source>
</reference>
<feature type="compositionally biased region" description="Polar residues" evidence="2">
    <location>
        <begin position="141"/>
        <end position="153"/>
    </location>
</feature>
<sequence length="252" mass="28163">MAKRMGNTTNVIILFDGHHVPNYVRYGRALVKFSLYRKHIDVCYRVDASVTEPMSARTRTAGYAEAKGQRTRRRTTSVKRMPALRQRPPYGGSPVQGQIQAGREEEEEAMYYEKEAEALYRQGWPDWGQQPEHQTRDEGAGSQSPKGTSSINGTAGLLKVSWADTASGARAEAEAALQNRVKALENELVHIRQSNAAFMDEIRKLRAENELWKSGRVTCNKDTSRVVAEGKDAAMKDEAAVPIKRKTENAPI</sequence>
<keyword evidence="1" id="KW-0175">Coiled coil</keyword>
<name>A0A9D4PQF4_RHISA</name>
<organism evidence="3 4">
    <name type="scientific">Rhipicephalus sanguineus</name>
    <name type="common">Brown dog tick</name>
    <name type="synonym">Ixodes sanguineus</name>
    <dbReference type="NCBI Taxonomy" id="34632"/>
    <lineage>
        <taxon>Eukaryota</taxon>
        <taxon>Metazoa</taxon>
        <taxon>Ecdysozoa</taxon>
        <taxon>Arthropoda</taxon>
        <taxon>Chelicerata</taxon>
        <taxon>Arachnida</taxon>
        <taxon>Acari</taxon>
        <taxon>Parasitiformes</taxon>
        <taxon>Ixodida</taxon>
        <taxon>Ixodoidea</taxon>
        <taxon>Ixodidae</taxon>
        <taxon>Rhipicephalinae</taxon>
        <taxon>Rhipicephalus</taxon>
        <taxon>Rhipicephalus</taxon>
    </lineage>
</organism>
<evidence type="ECO:0000313" key="3">
    <source>
        <dbReference type="EMBL" id="KAH7947907.1"/>
    </source>
</evidence>
<feature type="region of interest" description="Disordered" evidence="2">
    <location>
        <begin position="125"/>
        <end position="153"/>
    </location>
</feature>
<dbReference type="AlphaFoldDB" id="A0A9D4PQF4"/>
<comment type="caution">
    <text evidence="3">The sequence shown here is derived from an EMBL/GenBank/DDBJ whole genome shotgun (WGS) entry which is preliminary data.</text>
</comment>
<proteinExistence type="predicted"/>
<dbReference type="Proteomes" id="UP000821837">
    <property type="component" value="Chromosome 6"/>
</dbReference>
<feature type="coiled-coil region" evidence="1">
    <location>
        <begin position="174"/>
        <end position="201"/>
    </location>
</feature>
<gene>
    <name evidence="3" type="ORF">HPB52_016797</name>
</gene>
<evidence type="ECO:0000256" key="2">
    <source>
        <dbReference type="SAM" id="MobiDB-lite"/>
    </source>
</evidence>
<protein>
    <submittedName>
        <fullName evidence="3">Uncharacterized protein</fullName>
    </submittedName>
</protein>
<evidence type="ECO:0000256" key="1">
    <source>
        <dbReference type="SAM" id="Coils"/>
    </source>
</evidence>